<accession>A0A2H0LM37</accession>
<feature type="transmembrane region" description="Helical" evidence="1">
    <location>
        <begin position="406"/>
        <end position="424"/>
    </location>
</feature>
<dbReference type="SUPFAM" id="SSF48452">
    <property type="entry name" value="TPR-like"/>
    <property type="match status" value="1"/>
</dbReference>
<dbReference type="GO" id="GO:0016740">
    <property type="term" value="F:transferase activity"/>
    <property type="evidence" value="ECO:0007669"/>
    <property type="project" value="UniProtKB-KW"/>
</dbReference>
<feature type="transmembrane region" description="Helical" evidence="1">
    <location>
        <begin position="116"/>
        <end position="135"/>
    </location>
</feature>
<evidence type="ECO:0000313" key="2">
    <source>
        <dbReference type="EMBL" id="PIQ85469.1"/>
    </source>
</evidence>
<keyword evidence="1" id="KW-1133">Transmembrane helix</keyword>
<feature type="transmembrane region" description="Helical" evidence="1">
    <location>
        <begin position="243"/>
        <end position="263"/>
    </location>
</feature>
<organism evidence="2 3">
    <name type="scientific">Candidatus Abzuiibacterium crystallinum</name>
    <dbReference type="NCBI Taxonomy" id="1974748"/>
    <lineage>
        <taxon>Bacteria</taxon>
        <taxon>Pseudomonadati</taxon>
        <taxon>Candidatus Omnitrophota</taxon>
        <taxon>Candidatus Abzuiibacterium</taxon>
    </lineage>
</organism>
<keyword evidence="1" id="KW-0472">Membrane</keyword>
<proteinExistence type="predicted"/>
<dbReference type="Gene3D" id="1.25.40.10">
    <property type="entry name" value="Tetratricopeptide repeat domain"/>
    <property type="match status" value="1"/>
</dbReference>
<dbReference type="AlphaFoldDB" id="A0A2H0LM37"/>
<feature type="transmembrane region" description="Helical" evidence="1">
    <location>
        <begin position="39"/>
        <end position="56"/>
    </location>
</feature>
<feature type="transmembrane region" description="Helical" evidence="1">
    <location>
        <begin position="343"/>
        <end position="364"/>
    </location>
</feature>
<dbReference type="PANTHER" id="PTHR44395">
    <property type="match status" value="1"/>
</dbReference>
<feature type="transmembrane region" description="Helical" evidence="1">
    <location>
        <begin position="376"/>
        <end position="399"/>
    </location>
</feature>
<evidence type="ECO:0000313" key="3">
    <source>
        <dbReference type="Proteomes" id="UP000230859"/>
    </source>
</evidence>
<dbReference type="PANTHER" id="PTHR44395:SF1">
    <property type="entry name" value="PROTEIN O-MANNOSYL-TRANSFERASE TMTC3"/>
    <property type="match status" value="1"/>
</dbReference>
<comment type="caution">
    <text evidence="2">The sequence shown here is derived from an EMBL/GenBank/DDBJ whole genome shotgun (WGS) entry which is preliminary data.</text>
</comment>
<feature type="transmembrane region" description="Helical" evidence="1">
    <location>
        <begin position="206"/>
        <end position="231"/>
    </location>
</feature>
<name>A0A2H0LM37_9BACT</name>
<dbReference type="InterPro" id="IPR011990">
    <property type="entry name" value="TPR-like_helical_dom_sf"/>
</dbReference>
<feature type="transmembrane region" description="Helical" evidence="1">
    <location>
        <begin position="318"/>
        <end position="336"/>
    </location>
</feature>
<gene>
    <name evidence="2" type="ORF">COV74_08240</name>
</gene>
<keyword evidence="1" id="KW-0812">Transmembrane</keyword>
<dbReference type="Proteomes" id="UP000230859">
    <property type="component" value="Unassembled WGS sequence"/>
</dbReference>
<evidence type="ECO:0000256" key="1">
    <source>
        <dbReference type="SAM" id="Phobius"/>
    </source>
</evidence>
<feature type="transmembrane region" description="Helical" evidence="1">
    <location>
        <begin position="283"/>
        <end position="306"/>
    </location>
</feature>
<dbReference type="EMBL" id="PCVY01000065">
    <property type="protein sequence ID" value="PIQ85469.1"/>
    <property type="molecule type" value="Genomic_DNA"/>
</dbReference>
<keyword evidence="2" id="KW-0808">Transferase</keyword>
<reference evidence="2 3" key="1">
    <citation type="submission" date="2017-09" db="EMBL/GenBank/DDBJ databases">
        <title>Depth-based differentiation of microbial function through sediment-hosted aquifers and enrichment of novel symbionts in the deep terrestrial subsurface.</title>
        <authorList>
            <person name="Probst A.J."/>
            <person name="Ladd B."/>
            <person name="Jarett J.K."/>
            <person name="Geller-Mcgrath D.E."/>
            <person name="Sieber C.M."/>
            <person name="Emerson J.B."/>
            <person name="Anantharaman K."/>
            <person name="Thomas B.C."/>
            <person name="Malmstrom R."/>
            <person name="Stieglmeier M."/>
            <person name="Klingl A."/>
            <person name="Woyke T."/>
            <person name="Ryan C.M."/>
            <person name="Banfield J.F."/>
        </authorList>
    </citation>
    <scope>NUCLEOTIDE SEQUENCE [LARGE SCALE GENOMIC DNA]</scope>
    <source>
        <strain evidence="2">CG11_big_fil_rev_8_21_14_0_20_45_26</strain>
    </source>
</reference>
<sequence length="593" mass="69327">MPGGKEKKLLPQAFVFMFKTHISDFLKYKPLNDQRQKNLLLALLLFFIVLVVYIPATYFDFIWDDDQIIFHNPIIQTLGGIQLIWFEPGAMLQYYPLVHTTLWLEFQLFGPDPHSFHLFNILIHACNGVLLWRILRSFRIPGAWLGASLFVLHPVHAESVIWISELKNVLSTFFYLLSILMAIRFWHLDNQTNATRSQKKYYFLCLLYYICALHCKTITCTLPVIVALLIWWRKEDVDWRKEVFRLLPFFLFGFMMGLLTIFLEKYKVGAVGEAWAFSLPEKVIIAGRAFWFYLGKLIYPINLSFVYPKWSINVNDPFQWLFPVFAIVLMMTSWILRNRLGKGLFVAFTFFFITLVPALGFFNVYPMLFSFVADHFQYLASIGPIVLFSASVSNGLRFLSSKYYRLLYFFIICVFVSVIGLLTVKRSLSFKNIDSLWTDTLKKNPNSFLAHSHLGSLLARTANYHRAERQLLKSIEIFPQDYISYVNLGNLELFIRNNPQKAVSYYEKASQNFEGAKSAALNLGLAFLELDLKMKATEQFYRAFRLSYQNDFQALSYLKLTIKKQRAYNRSIEKYPETLLFDDGLYYDASEAR</sequence>
<feature type="transmembrane region" description="Helical" evidence="1">
    <location>
        <begin position="169"/>
        <end position="186"/>
    </location>
</feature>
<protein>
    <submittedName>
        <fullName evidence="2">O-GlcNAc transferase</fullName>
    </submittedName>
</protein>
<feature type="transmembrane region" description="Helical" evidence="1">
    <location>
        <begin position="142"/>
        <end position="163"/>
    </location>
</feature>